<dbReference type="EMBL" id="BAAAFD010000004">
    <property type="protein sequence ID" value="GAA0856543.1"/>
    <property type="molecule type" value="Genomic_DNA"/>
</dbReference>
<protein>
    <submittedName>
        <fullName evidence="2">Prepilin-type N-terminal cleavage/methylation domain-containing protein</fullName>
    </submittedName>
</protein>
<name>A0ABP3WTL4_9ALTE</name>
<gene>
    <name evidence="2" type="ORF">GCM10009114_18890</name>
</gene>
<dbReference type="Pfam" id="PF07963">
    <property type="entry name" value="N_methyl"/>
    <property type="match status" value="1"/>
</dbReference>
<sequence>MHTNINQMNNNSTQTSGMEKGKVIMKNKQQGFTLIELVVVVIVLGLLAATALPRMLDITKDAEDATVEGVAGGFATGVGLVRAAWELEGRPQENFGTNSSSVVIDGVQVGIDMDSGYPTGQLSNDSSSEDDSINDLDCESVFNLIMQSAPTISSSWEQRPFENFRYFTNSSEGTGSGGNDICYYYLTQTIKNRTVEPTDRNVGNGFIYDPRIGQVIVFSNN</sequence>
<dbReference type="SUPFAM" id="SSF54523">
    <property type="entry name" value="Pili subunits"/>
    <property type="match status" value="1"/>
</dbReference>
<dbReference type="Gene3D" id="3.30.700.10">
    <property type="entry name" value="Glycoprotein, Type 4 Pilin"/>
    <property type="match status" value="1"/>
</dbReference>
<keyword evidence="1" id="KW-0472">Membrane</keyword>
<proteinExistence type="predicted"/>
<organism evidence="2 3">
    <name type="scientific">Aliiglaciecola litoralis</name>
    <dbReference type="NCBI Taxonomy" id="582857"/>
    <lineage>
        <taxon>Bacteria</taxon>
        <taxon>Pseudomonadati</taxon>
        <taxon>Pseudomonadota</taxon>
        <taxon>Gammaproteobacteria</taxon>
        <taxon>Alteromonadales</taxon>
        <taxon>Alteromonadaceae</taxon>
        <taxon>Aliiglaciecola</taxon>
    </lineage>
</organism>
<dbReference type="Proteomes" id="UP001500359">
    <property type="component" value="Unassembled WGS sequence"/>
</dbReference>
<evidence type="ECO:0000313" key="2">
    <source>
        <dbReference type="EMBL" id="GAA0856543.1"/>
    </source>
</evidence>
<dbReference type="InterPro" id="IPR045584">
    <property type="entry name" value="Pilin-like"/>
</dbReference>
<keyword evidence="3" id="KW-1185">Reference proteome</keyword>
<evidence type="ECO:0000256" key="1">
    <source>
        <dbReference type="SAM" id="Phobius"/>
    </source>
</evidence>
<evidence type="ECO:0000313" key="3">
    <source>
        <dbReference type="Proteomes" id="UP001500359"/>
    </source>
</evidence>
<reference evidence="3" key="1">
    <citation type="journal article" date="2019" name="Int. J. Syst. Evol. Microbiol.">
        <title>The Global Catalogue of Microorganisms (GCM) 10K type strain sequencing project: providing services to taxonomists for standard genome sequencing and annotation.</title>
        <authorList>
            <consortium name="The Broad Institute Genomics Platform"/>
            <consortium name="The Broad Institute Genome Sequencing Center for Infectious Disease"/>
            <person name="Wu L."/>
            <person name="Ma J."/>
        </authorList>
    </citation>
    <scope>NUCLEOTIDE SEQUENCE [LARGE SCALE GENOMIC DNA]</scope>
    <source>
        <strain evidence="3">JCM 15896</strain>
    </source>
</reference>
<dbReference type="PROSITE" id="PS00409">
    <property type="entry name" value="PROKAR_NTER_METHYL"/>
    <property type="match status" value="1"/>
</dbReference>
<dbReference type="InterPro" id="IPR012902">
    <property type="entry name" value="N_methyl_site"/>
</dbReference>
<dbReference type="NCBIfam" id="TIGR02532">
    <property type="entry name" value="IV_pilin_GFxxxE"/>
    <property type="match status" value="1"/>
</dbReference>
<feature type="transmembrane region" description="Helical" evidence="1">
    <location>
        <begin position="32"/>
        <end position="52"/>
    </location>
</feature>
<comment type="caution">
    <text evidence="2">The sequence shown here is derived from an EMBL/GenBank/DDBJ whole genome shotgun (WGS) entry which is preliminary data.</text>
</comment>
<accession>A0ABP3WTL4</accession>
<keyword evidence="1" id="KW-1133">Transmembrane helix</keyword>
<keyword evidence="1" id="KW-0812">Transmembrane</keyword>